<sequence>MKETLQNDDVKGVDEEKDESSNTTAYKFKFWWGDDDQSFYSKIKMVQKLKIGAFTSTILFCLFMFVGAFFAARWLDVSIFSGDSFQNTVFASKNRKSGSMPVTYQLQCSNGSTTQTCPVINPKIVYVNDSSAQQCPEYFRWIYEDLRPWKRTGLTREIVESGISKANLRILVVDGKLYMEQYTGVFQTRDVFTIWGLLQLLKLYPGKIPDLDFLFHCGDLPMIPRSDYMGVNASIPPPLFHYCGDDSSLDLVFPDWSFWGWPEINIMPWVPLKNELKKGTKKTKWRKRQHYAYWKGNAWVSGNRGDMMKCNVTTKNDWNARLYQVNWDHESKKGFKQTNLADQCTHRYKIYIEGRAWSVSEKYILACDSMTLLVKPQYYDFFTRSLEPLVHYWPINNNKKCSSIQFAVNWGNLHQKKAQRIGRAGSNFIQEGLKMKNVYDYMYHTLNEYAKLMKYKPTVPPKAIEVCSETMACSELEEPNKRFKMESMVKNPSDSSPCFLAPPFSRNDVHAIKEKQESIRKQVEVWEGDSFQNSIFASGSRPNTYQLRCSNDNTTQTCPVIDPKIVDINDFSAQQCPKYFRWIYEDLRPWKRTGLTREIVESGISKANLRILVVDGKLYMDQYTGVFQTRDVFTIWRLLQLLKFYPGKVPDLDSCFIVEATSDP</sequence>
<protein>
    <submittedName>
        <fullName evidence="3">CAP10 domain-containing protein</fullName>
    </submittedName>
</protein>
<name>A0AAD8IHT0_9APIA</name>
<evidence type="ECO:0000313" key="4">
    <source>
        <dbReference type="Proteomes" id="UP001237642"/>
    </source>
</evidence>
<dbReference type="EMBL" id="JAUIZM010000005">
    <property type="protein sequence ID" value="KAK1385196.1"/>
    <property type="molecule type" value="Genomic_DNA"/>
</dbReference>
<evidence type="ECO:0000313" key="3">
    <source>
        <dbReference type="EMBL" id="KAK1385196.1"/>
    </source>
</evidence>
<reference evidence="3" key="1">
    <citation type="submission" date="2023-02" db="EMBL/GenBank/DDBJ databases">
        <title>Genome of toxic invasive species Heracleum sosnowskyi carries increased number of genes despite the absence of recent whole-genome duplications.</title>
        <authorList>
            <person name="Schelkunov M."/>
            <person name="Shtratnikova V."/>
            <person name="Makarenko M."/>
            <person name="Klepikova A."/>
            <person name="Omelchenko D."/>
            <person name="Novikova G."/>
            <person name="Obukhova E."/>
            <person name="Bogdanov V."/>
            <person name="Penin A."/>
            <person name="Logacheva M."/>
        </authorList>
    </citation>
    <scope>NUCLEOTIDE SEQUENCE</scope>
    <source>
        <strain evidence="3">Hsosn_3</strain>
        <tissue evidence="3">Leaf</tissue>
    </source>
</reference>
<evidence type="ECO:0000259" key="2">
    <source>
        <dbReference type="SMART" id="SM00672"/>
    </source>
</evidence>
<reference evidence="3" key="2">
    <citation type="submission" date="2023-05" db="EMBL/GenBank/DDBJ databases">
        <authorList>
            <person name="Schelkunov M.I."/>
        </authorList>
    </citation>
    <scope>NUCLEOTIDE SEQUENCE</scope>
    <source>
        <strain evidence="3">Hsosn_3</strain>
        <tissue evidence="3">Leaf</tissue>
    </source>
</reference>
<keyword evidence="1" id="KW-0472">Membrane</keyword>
<gene>
    <name evidence="3" type="ORF">POM88_022931</name>
</gene>
<comment type="caution">
    <text evidence="3">The sequence shown here is derived from an EMBL/GenBank/DDBJ whole genome shotgun (WGS) entry which is preliminary data.</text>
</comment>
<dbReference type="Pfam" id="PF05686">
    <property type="entry name" value="Glyco_transf_90"/>
    <property type="match status" value="2"/>
</dbReference>
<feature type="transmembrane region" description="Helical" evidence="1">
    <location>
        <begin position="51"/>
        <end position="75"/>
    </location>
</feature>
<evidence type="ECO:0000256" key="1">
    <source>
        <dbReference type="SAM" id="Phobius"/>
    </source>
</evidence>
<proteinExistence type="predicted"/>
<dbReference type="InterPro" id="IPR051091">
    <property type="entry name" value="O-Glucosyltr/Glycosyltrsf_90"/>
</dbReference>
<keyword evidence="1" id="KW-0812">Transmembrane</keyword>
<dbReference type="PANTHER" id="PTHR12203">
    <property type="entry name" value="KDEL LYS-ASP-GLU-LEU CONTAINING - RELATED"/>
    <property type="match status" value="1"/>
</dbReference>
<dbReference type="AlphaFoldDB" id="A0AAD8IHT0"/>
<accession>A0AAD8IHT0</accession>
<feature type="domain" description="Glycosyl transferase CAP10" evidence="2">
    <location>
        <begin position="207"/>
        <end position="456"/>
    </location>
</feature>
<dbReference type="PANTHER" id="PTHR12203:SF108">
    <property type="entry name" value="O-GLUCOSYLTRANSFERASE RUMI HOMOLOG"/>
    <property type="match status" value="1"/>
</dbReference>
<keyword evidence="4" id="KW-1185">Reference proteome</keyword>
<organism evidence="3 4">
    <name type="scientific">Heracleum sosnowskyi</name>
    <dbReference type="NCBI Taxonomy" id="360622"/>
    <lineage>
        <taxon>Eukaryota</taxon>
        <taxon>Viridiplantae</taxon>
        <taxon>Streptophyta</taxon>
        <taxon>Embryophyta</taxon>
        <taxon>Tracheophyta</taxon>
        <taxon>Spermatophyta</taxon>
        <taxon>Magnoliopsida</taxon>
        <taxon>eudicotyledons</taxon>
        <taxon>Gunneridae</taxon>
        <taxon>Pentapetalae</taxon>
        <taxon>asterids</taxon>
        <taxon>campanulids</taxon>
        <taxon>Apiales</taxon>
        <taxon>Apiaceae</taxon>
        <taxon>Apioideae</taxon>
        <taxon>apioid superclade</taxon>
        <taxon>Tordylieae</taxon>
        <taxon>Tordyliinae</taxon>
        <taxon>Heracleum</taxon>
    </lineage>
</organism>
<dbReference type="SMART" id="SM00672">
    <property type="entry name" value="CAP10"/>
    <property type="match status" value="1"/>
</dbReference>
<dbReference type="Proteomes" id="UP001237642">
    <property type="component" value="Unassembled WGS sequence"/>
</dbReference>
<dbReference type="InterPro" id="IPR006598">
    <property type="entry name" value="CAP10"/>
</dbReference>
<keyword evidence="1" id="KW-1133">Transmembrane helix</keyword>